<reference evidence="7 8" key="1">
    <citation type="journal article" date="2011" name="Stand. Genomic Sci.">
        <title>Complete genome sequence of Syntrophobotulus glycolicus type strain (FlGlyR).</title>
        <authorList>
            <person name="Han C."/>
            <person name="Mwirichia R."/>
            <person name="Chertkov O."/>
            <person name="Held B."/>
            <person name="Lapidus A."/>
            <person name="Nolan M."/>
            <person name="Lucas S."/>
            <person name="Hammon N."/>
            <person name="Deshpande S."/>
            <person name="Cheng J.F."/>
            <person name="Tapia R."/>
            <person name="Goodwin L."/>
            <person name="Pitluck S."/>
            <person name="Huntemann M."/>
            <person name="Liolios K."/>
            <person name="Ivanova N."/>
            <person name="Pagani I."/>
            <person name="Mavromatis K."/>
            <person name="Ovchinikova G."/>
            <person name="Pati A."/>
            <person name="Chen A."/>
            <person name="Palaniappan K."/>
            <person name="Land M."/>
            <person name="Hauser L."/>
            <person name="Brambilla E.M."/>
            <person name="Rohde M."/>
            <person name="Spring S."/>
            <person name="Sikorski J."/>
            <person name="Goker M."/>
            <person name="Woyke T."/>
            <person name="Bristow J."/>
            <person name="Eisen J.A."/>
            <person name="Markowitz V."/>
            <person name="Hugenholtz P."/>
            <person name="Kyrpides N.C."/>
            <person name="Klenk H.P."/>
            <person name="Detter J.C."/>
        </authorList>
    </citation>
    <scope>NUCLEOTIDE SEQUENCE [LARGE SCALE GENOMIC DNA]</scope>
    <source>
        <strain evidence="8">DSM 8271 / FlGlyR</strain>
    </source>
</reference>
<dbReference type="Pfam" id="PF04542">
    <property type="entry name" value="Sigma70_r2"/>
    <property type="match status" value="1"/>
</dbReference>
<dbReference type="Gene3D" id="1.10.10.10">
    <property type="entry name" value="Winged helix-like DNA-binding domain superfamily/Winged helix DNA-binding domain"/>
    <property type="match status" value="1"/>
</dbReference>
<evidence type="ECO:0000256" key="5">
    <source>
        <dbReference type="ARBA" id="ARBA00023163"/>
    </source>
</evidence>
<dbReference type="Gene3D" id="1.10.1740.10">
    <property type="match status" value="1"/>
</dbReference>
<dbReference type="InterPro" id="IPR013325">
    <property type="entry name" value="RNA_pol_sigma_r2"/>
</dbReference>
<evidence type="ECO:0000313" key="8">
    <source>
        <dbReference type="Proteomes" id="UP000007488"/>
    </source>
</evidence>
<evidence type="ECO:0000256" key="1">
    <source>
        <dbReference type="ARBA" id="ARBA00010641"/>
    </source>
</evidence>
<keyword evidence="5" id="KW-0804">Transcription</keyword>
<gene>
    <name evidence="7" type="ordered locus">Sgly_1363</name>
</gene>
<dbReference type="PANTHER" id="PTHR43133">
    <property type="entry name" value="RNA POLYMERASE ECF-TYPE SIGMA FACTO"/>
    <property type="match status" value="1"/>
</dbReference>
<keyword evidence="8" id="KW-1185">Reference proteome</keyword>
<dbReference type="Proteomes" id="UP000007488">
    <property type="component" value="Chromosome"/>
</dbReference>
<reference evidence="8" key="2">
    <citation type="submission" date="2011-02" db="EMBL/GenBank/DDBJ databases">
        <title>The complete genome of Syntrophobotulus glycolicus DSM 8271.</title>
        <authorList>
            <person name="Lucas S."/>
            <person name="Copeland A."/>
            <person name="Lapidus A."/>
            <person name="Bruce D."/>
            <person name="Goodwin L."/>
            <person name="Pitluck S."/>
            <person name="Kyrpides N."/>
            <person name="Mavromatis K."/>
            <person name="Pagani I."/>
            <person name="Ivanova N."/>
            <person name="Mikhailova N."/>
            <person name="Chertkov O."/>
            <person name="Held B."/>
            <person name="Detter J.C."/>
            <person name="Tapia R."/>
            <person name="Han C."/>
            <person name="Land M."/>
            <person name="Hauser L."/>
            <person name="Markowitz V."/>
            <person name="Cheng J.-F."/>
            <person name="Hugenholtz P."/>
            <person name="Woyke T."/>
            <person name="Wu D."/>
            <person name="Spring S."/>
            <person name="Schroeder M."/>
            <person name="Brambilla E."/>
            <person name="Klenk H.-P."/>
            <person name="Eisen J.A."/>
        </authorList>
    </citation>
    <scope>NUCLEOTIDE SEQUENCE [LARGE SCALE GENOMIC DNA]</scope>
    <source>
        <strain evidence="8">DSM 8271 / FlGlyR</strain>
    </source>
</reference>
<dbReference type="AlphaFoldDB" id="F0SVW2"/>
<dbReference type="SUPFAM" id="SSF88946">
    <property type="entry name" value="Sigma2 domain of RNA polymerase sigma factors"/>
    <property type="match status" value="1"/>
</dbReference>
<accession>F0SVW2</accession>
<evidence type="ECO:0000256" key="2">
    <source>
        <dbReference type="ARBA" id="ARBA00023015"/>
    </source>
</evidence>
<dbReference type="HOGENOM" id="CLU_047691_3_4_9"/>
<dbReference type="GO" id="GO:0006352">
    <property type="term" value="P:DNA-templated transcription initiation"/>
    <property type="evidence" value="ECO:0007669"/>
    <property type="project" value="InterPro"/>
</dbReference>
<keyword evidence="2" id="KW-0805">Transcription regulation</keyword>
<dbReference type="EMBL" id="CP002547">
    <property type="protein sequence ID" value="ADY55668.1"/>
    <property type="molecule type" value="Genomic_DNA"/>
</dbReference>
<dbReference type="InterPro" id="IPR013324">
    <property type="entry name" value="RNA_pol_sigma_r3/r4-like"/>
</dbReference>
<proteinExistence type="inferred from homology"/>
<dbReference type="RefSeq" id="WP_013624538.1">
    <property type="nucleotide sequence ID" value="NC_015172.1"/>
</dbReference>
<dbReference type="InterPro" id="IPR039425">
    <property type="entry name" value="RNA_pol_sigma-70-like"/>
</dbReference>
<dbReference type="STRING" id="645991.Sgly_1363"/>
<dbReference type="InterPro" id="IPR036388">
    <property type="entry name" value="WH-like_DNA-bd_sf"/>
</dbReference>
<dbReference type="KEGG" id="sgy:Sgly_1363"/>
<dbReference type="InterPro" id="IPR007627">
    <property type="entry name" value="RNA_pol_sigma70_r2"/>
</dbReference>
<evidence type="ECO:0000259" key="6">
    <source>
        <dbReference type="Pfam" id="PF04542"/>
    </source>
</evidence>
<evidence type="ECO:0000256" key="4">
    <source>
        <dbReference type="ARBA" id="ARBA00023125"/>
    </source>
</evidence>
<dbReference type="InterPro" id="IPR014284">
    <property type="entry name" value="RNA_pol_sigma-70_dom"/>
</dbReference>
<feature type="domain" description="RNA polymerase sigma-70 region 2" evidence="6">
    <location>
        <begin position="9"/>
        <end position="73"/>
    </location>
</feature>
<evidence type="ECO:0000313" key="7">
    <source>
        <dbReference type="EMBL" id="ADY55668.1"/>
    </source>
</evidence>
<sequence length="178" mass="20975">MNLDEAHQNYAQLVYKFLLTLCHDRDLAEELTQETFYQAVKSSARFDGSCKVSTWLCQIAKHLWYQERERSKRHHASALDENLVSSQLSMEEKLFLNTEKMQIFKEVHILDPIAKEVFLLRITGAFSFREIGELFQKKENWARVTFYRAKQKIKDRGSAAKRKIAADLLIEKRTFPFP</sequence>
<dbReference type="SUPFAM" id="SSF88659">
    <property type="entry name" value="Sigma3 and sigma4 domains of RNA polymerase sigma factors"/>
    <property type="match status" value="1"/>
</dbReference>
<dbReference type="NCBIfam" id="TIGR02937">
    <property type="entry name" value="sigma70-ECF"/>
    <property type="match status" value="1"/>
</dbReference>
<evidence type="ECO:0000256" key="3">
    <source>
        <dbReference type="ARBA" id="ARBA00023082"/>
    </source>
</evidence>
<dbReference type="PANTHER" id="PTHR43133:SF8">
    <property type="entry name" value="RNA POLYMERASE SIGMA FACTOR HI_1459-RELATED"/>
    <property type="match status" value="1"/>
</dbReference>
<dbReference type="GO" id="GO:0016987">
    <property type="term" value="F:sigma factor activity"/>
    <property type="evidence" value="ECO:0007669"/>
    <property type="project" value="UniProtKB-KW"/>
</dbReference>
<dbReference type="GO" id="GO:0003677">
    <property type="term" value="F:DNA binding"/>
    <property type="evidence" value="ECO:0007669"/>
    <property type="project" value="UniProtKB-KW"/>
</dbReference>
<dbReference type="OrthoDB" id="9784984at2"/>
<comment type="similarity">
    <text evidence="1">Belongs to the sigma-70 factor family. ECF subfamily.</text>
</comment>
<dbReference type="eggNOG" id="COG1595">
    <property type="taxonomic scope" value="Bacteria"/>
</dbReference>
<protein>
    <submittedName>
        <fullName evidence="7">RNA polymerase, sigma-24 subunit, ECF subfamily</fullName>
    </submittedName>
</protein>
<name>F0SVW2_SYNGF</name>
<organism evidence="7 8">
    <name type="scientific">Syntrophobotulus glycolicus (strain DSM 8271 / FlGlyR)</name>
    <dbReference type="NCBI Taxonomy" id="645991"/>
    <lineage>
        <taxon>Bacteria</taxon>
        <taxon>Bacillati</taxon>
        <taxon>Bacillota</taxon>
        <taxon>Clostridia</taxon>
        <taxon>Eubacteriales</taxon>
        <taxon>Desulfitobacteriaceae</taxon>
        <taxon>Syntrophobotulus</taxon>
    </lineage>
</organism>
<keyword evidence="3" id="KW-0731">Sigma factor</keyword>
<keyword evidence="4" id="KW-0238">DNA-binding</keyword>